<dbReference type="Pfam" id="PF25919">
    <property type="entry name" value="BSH_CusB"/>
    <property type="match status" value="1"/>
</dbReference>
<dbReference type="RefSeq" id="WP_152308274.1">
    <property type="nucleotide sequence ID" value="NZ_CP043617.1"/>
</dbReference>
<evidence type="ECO:0000259" key="5">
    <source>
        <dbReference type="Pfam" id="PF25954"/>
    </source>
</evidence>
<dbReference type="PANTHER" id="PTHR30097">
    <property type="entry name" value="CATION EFFLUX SYSTEM PROTEIN CUSB"/>
    <property type="match status" value="1"/>
</dbReference>
<dbReference type="AlphaFoldDB" id="A0A5P8P3T5"/>
<evidence type="ECO:0000313" key="7">
    <source>
        <dbReference type="Proteomes" id="UP000326944"/>
    </source>
</evidence>
<accession>A0A5P8P3T5</accession>
<feature type="signal peptide" evidence="3">
    <location>
        <begin position="1"/>
        <end position="15"/>
    </location>
</feature>
<dbReference type="Gene3D" id="2.40.30.170">
    <property type="match status" value="1"/>
</dbReference>
<dbReference type="Proteomes" id="UP000326944">
    <property type="component" value="Chromosome"/>
</dbReference>
<dbReference type="InterPro" id="IPR006143">
    <property type="entry name" value="RND_pump_MFP"/>
</dbReference>
<dbReference type="Gene3D" id="2.40.420.20">
    <property type="match status" value="1"/>
</dbReference>
<sequence length="330" mass="38049">MKIFLIFLLSFSLYAKDVSVTQLFNVQTIKVKSVKKSYTKTNYGYTKKDEALTFDVSPRFSGYVEELYANKTYMYVKKGSLLAKVYSPQVYKAKDEYLSSYRYTKNKKNHSMLKSTELKLELLGVDAKEIQELKLSKSTSKFTNIYAPKSGYIFSKSINEGSSFKEGQKLFEIVNLNELWVEVRLSEEDRLWLNDAQKFELNFKSLTNTYTTTNSLLYPNLNPQEATLTLRLRIKNTDNEIFPGMYADVKSHLKEQNYLTLPKTAVIRKNSKYYVFLAGDFKGEYEPIVIDAKAIDANTYEIISGLDEGDEVVNNAMFMMDSDAQISNLY</sequence>
<dbReference type="NCBIfam" id="TIGR01730">
    <property type="entry name" value="RND_mfp"/>
    <property type="match status" value="1"/>
</dbReference>
<dbReference type="InterPro" id="IPR058792">
    <property type="entry name" value="Beta-barrel_RND_2"/>
</dbReference>
<name>A0A5P8P3T5_9BACT</name>
<dbReference type="Pfam" id="PF25954">
    <property type="entry name" value="Beta-barrel_RND_2"/>
    <property type="match status" value="1"/>
</dbReference>
<dbReference type="InterPro" id="IPR058790">
    <property type="entry name" value="BSH_CusB"/>
</dbReference>
<evidence type="ECO:0000259" key="4">
    <source>
        <dbReference type="Pfam" id="PF25919"/>
    </source>
</evidence>
<dbReference type="InterPro" id="IPR051909">
    <property type="entry name" value="MFP_Cation_Efflux"/>
</dbReference>
<gene>
    <name evidence="6" type="ORF">FJR48_11555</name>
</gene>
<dbReference type="GO" id="GO:0016020">
    <property type="term" value="C:membrane"/>
    <property type="evidence" value="ECO:0007669"/>
    <property type="project" value="InterPro"/>
</dbReference>
<comment type="similarity">
    <text evidence="1">Belongs to the membrane fusion protein (MFP) (TC 8.A.1) family.</text>
</comment>
<dbReference type="GO" id="GO:0030288">
    <property type="term" value="C:outer membrane-bounded periplasmic space"/>
    <property type="evidence" value="ECO:0007669"/>
    <property type="project" value="TreeGrafter"/>
</dbReference>
<dbReference type="KEGG" id="sulg:FJR48_11555"/>
<evidence type="ECO:0000256" key="1">
    <source>
        <dbReference type="ARBA" id="ARBA00009477"/>
    </source>
</evidence>
<keyword evidence="7" id="KW-1185">Reference proteome</keyword>
<dbReference type="GO" id="GO:0022857">
    <property type="term" value="F:transmembrane transporter activity"/>
    <property type="evidence" value="ECO:0007669"/>
    <property type="project" value="InterPro"/>
</dbReference>
<keyword evidence="2" id="KW-0813">Transport</keyword>
<evidence type="ECO:0000313" key="6">
    <source>
        <dbReference type="EMBL" id="QFR50326.1"/>
    </source>
</evidence>
<feature type="chain" id="PRO_5024855110" evidence="3">
    <location>
        <begin position="16"/>
        <end position="330"/>
    </location>
</feature>
<evidence type="ECO:0000256" key="2">
    <source>
        <dbReference type="ARBA" id="ARBA00022448"/>
    </source>
</evidence>
<feature type="domain" description="CusB-like barrel-sandwich hybrid" evidence="4">
    <location>
        <begin position="56"/>
        <end position="173"/>
    </location>
</feature>
<dbReference type="OrthoDB" id="9806939at2"/>
<protein>
    <submittedName>
        <fullName evidence="6">Efflux RND transporter periplasmic adaptor subunit</fullName>
    </submittedName>
</protein>
<organism evidence="6 7">
    <name type="scientific">Sulfurimonas lithotrophica</name>
    <dbReference type="NCBI Taxonomy" id="2590022"/>
    <lineage>
        <taxon>Bacteria</taxon>
        <taxon>Pseudomonadati</taxon>
        <taxon>Campylobacterota</taxon>
        <taxon>Epsilonproteobacteria</taxon>
        <taxon>Campylobacterales</taxon>
        <taxon>Sulfurimonadaceae</taxon>
        <taxon>Sulfurimonas</taxon>
    </lineage>
</organism>
<dbReference type="PANTHER" id="PTHR30097:SF15">
    <property type="entry name" value="CATION EFFLUX SYSTEM PROTEIN CUSB"/>
    <property type="match status" value="1"/>
</dbReference>
<dbReference type="SUPFAM" id="SSF111369">
    <property type="entry name" value="HlyD-like secretion proteins"/>
    <property type="match status" value="1"/>
</dbReference>
<proteinExistence type="inferred from homology"/>
<dbReference type="GO" id="GO:0060003">
    <property type="term" value="P:copper ion export"/>
    <property type="evidence" value="ECO:0007669"/>
    <property type="project" value="TreeGrafter"/>
</dbReference>
<dbReference type="GO" id="GO:0046914">
    <property type="term" value="F:transition metal ion binding"/>
    <property type="evidence" value="ECO:0007669"/>
    <property type="project" value="TreeGrafter"/>
</dbReference>
<dbReference type="EMBL" id="CP043617">
    <property type="protein sequence ID" value="QFR50326.1"/>
    <property type="molecule type" value="Genomic_DNA"/>
</dbReference>
<evidence type="ECO:0000256" key="3">
    <source>
        <dbReference type="SAM" id="SignalP"/>
    </source>
</evidence>
<reference evidence="6 7" key="1">
    <citation type="submission" date="2019-09" db="EMBL/GenBank/DDBJ databases">
        <title>Sulfurimonas gotlandica sp. nov., a chemoautotrophic and psychrotolerant epsilonproteobacterium isolated from a pelagic redoxcline, and an emended description of the genus Sulfurimonas.</title>
        <authorList>
            <person name="Wang S."/>
            <person name="Jiang L."/>
            <person name="Shao S."/>
        </authorList>
    </citation>
    <scope>NUCLEOTIDE SEQUENCE [LARGE SCALE GENOMIC DNA]</scope>
    <source>
        <strain evidence="6 7">GYSZ_1</strain>
    </source>
</reference>
<dbReference type="GO" id="GO:0015679">
    <property type="term" value="P:plasma membrane copper ion transport"/>
    <property type="evidence" value="ECO:0007669"/>
    <property type="project" value="TreeGrafter"/>
</dbReference>
<keyword evidence="3" id="KW-0732">Signal</keyword>
<feature type="domain" description="CusB-like beta-barrel" evidence="5">
    <location>
        <begin position="179"/>
        <end position="251"/>
    </location>
</feature>